<dbReference type="Proteomes" id="UP000830542">
    <property type="component" value="Plasmid unnamed1"/>
</dbReference>
<dbReference type="AlphaFoldDB" id="A0AAV3SCA0"/>
<geneLocation type="plasmid" evidence="2 3">
    <name>unnamed1</name>
</geneLocation>
<dbReference type="KEGG" id="hdo:MUK72_15065"/>
<gene>
    <name evidence="1" type="ORF">GCM10008985_00520</name>
    <name evidence="2" type="ORF">MUK72_15065</name>
</gene>
<evidence type="ECO:0000313" key="4">
    <source>
        <dbReference type="Proteomes" id="UP001500962"/>
    </source>
</evidence>
<keyword evidence="3" id="KW-1185">Reference proteome</keyword>
<evidence type="ECO:0000313" key="3">
    <source>
        <dbReference type="Proteomes" id="UP000830542"/>
    </source>
</evidence>
<dbReference type="EMBL" id="CP095006">
    <property type="protein sequence ID" value="UOO96839.1"/>
    <property type="molecule type" value="Genomic_DNA"/>
</dbReference>
<accession>A0AAV3SCA0</accession>
<reference evidence="2" key="2">
    <citation type="submission" date="2022-04" db="EMBL/GenBank/DDBJ databases">
        <title>Sequencing and genomic assembly of Halococcus dombrowskii.</title>
        <authorList>
            <person name="Lim S.W."/>
            <person name="MacLea K.S."/>
        </authorList>
    </citation>
    <scope>NUCLEOTIDE SEQUENCE</scope>
    <source>
        <strain evidence="2">H4</strain>
        <plasmid evidence="2">unnamed1</plasmid>
    </source>
</reference>
<proteinExistence type="predicted"/>
<dbReference type="GeneID" id="71763195"/>
<evidence type="ECO:0000313" key="1">
    <source>
        <dbReference type="EMBL" id="GAA0449061.1"/>
    </source>
</evidence>
<evidence type="ECO:0000313" key="2">
    <source>
        <dbReference type="EMBL" id="UOO96839.1"/>
    </source>
</evidence>
<protein>
    <submittedName>
        <fullName evidence="1">Uncharacterized protein</fullName>
    </submittedName>
</protein>
<sequence length="203" mass="22363">MASHDRDQDALDGDTLAQRFNRSHQEVGECDYCSGNITSGAEIALYASDTTLGTESGSQSSQASQRSWWLHRSYCEGCDQHEIVYPHQGTHELLYEATITEKGELSNCTIRAESPADDGVSWDASELFEAAYDRPLEEQAQELAAHGYSYGHQDIVDDLRLAGIAVSDLFDGDGDLQLSSRERDTLREQLLANLLKTASGGER</sequence>
<dbReference type="EMBL" id="BAAADN010000001">
    <property type="protein sequence ID" value="GAA0449061.1"/>
    <property type="molecule type" value="Genomic_DNA"/>
</dbReference>
<name>A0AAV3SCA0_HALDO</name>
<organism evidence="1 4">
    <name type="scientific">Halococcus dombrowskii</name>
    <dbReference type="NCBI Taxonomy" id="179637"/>
    <lineage>
        <taxon>Archaea</taxon>
        <taxon>Methanobacteriati</taxon>
        <taxon>Methanobacteriota</taxon>
        <taxon>Stenosarchaea group</taxon>
        <taxon>Halobacteria</taxon>
        <taxon>Halobacteriales</taxon>
        <taxon>Halococcaceae</taxon>
        <taxon>Halococcus</taxon>
    </lineage>
</organism>
<keyword evidence="2" id="KW-0614">Plasmid</keyword>
<dbReference type="RefSeq" id="WP_007737511.1">
    <property type="nucleotide sequence ID" value="NZ_BAAADN010000001.1"/>
</dbReference>
<reference evidence="1" key="3">
    <citation type="submission" date="2023-12" db="EMBL/GenBank/DDBJ databases">
        <authorList>
            <person name="Sun Q."/>
            <person name="Inoue M."/>
        </authorList>
    </citation>
    <scope>NUCLEOTIDE SEQUENCE</scope>
    <source>
        <strain evidence="1">JCM 12289</strain>
    </source>
</reference>
<dbReference type="Proteomes" id="UP001500962">
    <property type="component" value="Unassembled WGS sequence"/>
</dbReference>
<reference evidence="1" key="1">
    <citation type="journal article" date="2014" name="Int. J. Syst. Evol. Microbiol.">
        <title>Complete genome sequence of Corynebacterium casei LMG S-19264T (=DSM 44701T), isolated from a smear-ripened cheese.</title>
        <authorList>
            <consortium name="US DOE Joint Genome Institute (JGI-PGF)"/>
            <person name="Walter F."/>
            <person name="Albersmeier A."/>
            <person name="Kalinowski J."/>
            <person name="Ruckert C."/>
        </authorList>
    </citation>
    <scope>NUCLEOTIDE SEQUENCE</scope>
    <source>
        <strain evidence="1">JCM 12289</strain>
    </source>
</reference>